<dbReference type="GO" id="GO:0016989">
    <property type="term" value="F:sigma factor antagonist activity"/>
    <property type="evidence" value="ECO:0007669"/>
    <property type="project" value="TreeGrafter"/>
</dbReference>
<accession>A0A084IRF5</accession>
<dbReference type="InterPro" id="IPR051474">
    <property type="entry name" value="Anti-sigma-K/W_factor"/>
</dbReference>
<dbReference type="PANTHER" id="PTHR37461:SF1">
    <property type="entry name" value="ANTI-SIGMA-K FACTOR RSKA"/>
    <property type="match status" value="1"/>
</dbReference>
<evidence type="ECO:0000256" key="1">
    <source>
        <dbReference type="ARBA" id="ARBA00004167"/>
    </source>
</evidence>
<dbReference type="STRING" id="1304275.C41B8_01030"/>
<dbReference type="eggNOG" id="COG5343">
    <property type="taxonomic scope" value="Bacteria"/>
</dbReference>
<dbReference type="EMBL" id="APNK01000001">
    <property type="protein sequence ID" value="KEZ79289.1"/>
    <property type="molecule type" value="Genomic_DNA"/>
</dbReference>
<evidence type="ECO:0000256" key="6">
    <source>
        <dbReference type="ARBA" id="ARBA00023136"/>
    </source>
</evidence>
<dbReference type="InterPro" id="IPR018764">
    <property type="entry name" value="RskA_C"/>
</dbReference>
<keyword evidence="4 9" id="KW-0812">Transmembrane</keyword>
<name>A0A084IRF5_SALHC</name>
<feature type="domain" description="Anti-sigma K factor RskA C-terminal" evidence="10">
    <location>
        <begin position="108"/>
        <end position="230"/>
    </location>
</feature>
<dbReference type="OrthoDB" id="5298046at2"/>
<reference evidence="11 12" key="1">
    <citation type="submission" date="2013-03" db="EMBL/GenBank/DDBJ databases">
        <title>Salinisphaera hydrothermalis C41B8 Genome Sequencing.</title>
        <authorList>
            <person name="Li C."/>
            <person name="Lai Q."/>
            <person name="Shao Z."/>
        </authorList>
    </citation>
    <scope>NUCLEOTIDE SEQUENCE [LARGE SCALE GENOMIC DNA]</scope>
    <source>
        <strain evidence="11 12">C41B8</strain>
    </source>
</reference>
<evidence type="ECO:0000256" key="7">
    <source>
        <dbReference type="ARBA" id="ARBA00029829"/>
    </source>
</evidence>
<dbReference type="InterPro" id="IPR041916">
    <property type="entry name" value="Anti_sigma_zinc_sf"/>
</dbReference>
<sequence>MTMPEHDELDLIAAEYVLGTLDPEEARAFQQRLVDDAAARTRLAAWEQRLARLGLDLEPVEPPAHVWEGVARHTGIARTESAVSSPAVAPAAAANDAPRVRRWRRLAMAASVAAVLLAGLAVYELPLWHEGATSAPSYASVIYDKPTGMSWLVTSTADGRKLSVEAMGDFNVPSGKMLRMWIKSANGKPELIGQLPHTRGHYTMPLSAKLRAQLGDHSEIMVSMEDTSRAGTTTPGGKLMWVAPVAHRTG</sequence>
<proteinExistence type="predicted"/>
<evidence type="ECO:0000259" key="10">
    <source>
        <dbReference type="Pfam" id="PF10099"/>
    </source>
</evidence>
<dbReference type="GO" id="GO:0006417">
    <property type="term" value="P:regulation of translation"/>
    <property type="evidence" value="ECO:0007669"/>
    <property type="project" value="TreeGrafter"/>
</dbReference>
<dbReference type="RefSeq" id="WP_037332874.1">
    <property type="nucleotide sequence ID" value="NZ_APNK01000001.1"/>
</dbReference>
<organism evidence="11 12">
    <name type="scientific">Salinisphaera hydrothermalis (strain C41B8)</name>
    <dbReference type="NCBI Taxonomy" id="1304275"/>
    <lineage>
        <taxon>Bacteria</taxon>
        <taxon>Pseudomonadati</taxon>
        <taxon>Pseudomonadota</taxon>
        <taxon>Gammaproteobacteria</taxon>
        <taxon>Salinisphaerales</taxon>
        <taxon>Salinisphaeraceae</taxon>
        <taxon>Salinisphaera</taxon>
    </lineage>
</organism>
<keyword evidence="5 9" id="KW-1133">Transmembrane helix</keyword>
<dbReference type="GO" id="GO:0005886">
    <property type="term" value="C:plasma membrane"/>
    <property type="evidence" value="ECO:0007669"/>
    <property type="project" value="UniProtKB-SubCell"/>
</dbReference>
<keyword evidence="12" id="KW-1185">Reference proteome</keyword>
<evidence type="ECO:0000256" key="8">
    <source>
        <dbReference type="ARBA" id="ARBA00030803"/>
    </source>
</evidence>
<gene>
    <name evidence="11" type="ORF">C41B8_01030</name>
</gene>
<evidence type="ECO:0000313" key="12">
    <source>
        <dbReference type="Proteomes" id="UP000028302"/>
    </source>
</evidence>
<keyword evidence="6 9" id="KW-0472">Membrane</keyword>
<keyword evidence="3" id="KW-1003">Cell membrane</keyword>
<evidence type="ECO:0000256" key="9">
    <source>
        <dbReference type="SAM" id="Phobius"/>
    </source>
</evidence>
<comment type="caution">
    <text evidence="11">The sequence shown here is derived from an EMBL/GenBank/DDBJ whole genome shotgun (WGS) entry which is preliminary data.</text>
</comment>
<evidence type="ECO:0000256" key="3">
    <source>
        <dbReference type="ARBA" id="ARBA00022475"/>
    </source>
</evidence>
<evidence type="ECO:0000313" key="11">
    <source>
        <dbReference type="EMBL" id="KEZ79289.1"/>
    </source>
</evidence>
<dbReference type="PANTHER" id="PTHR37461">
    <property type="entry name" value="ANTI-SIGMA-K FACTOR RSKA"/>
    <property type="match status" value="1"/>
</dbReference>
<evidence type="ECO:0000256" key="2">
    <source>
        <dbReference type="ARBA" id="ARBA00004236"/>
    </source>
</evidence>
<dbReference type="Gene3D" id="1.10.10.1320">
    <property type="entry name" value="Anti-sigma factor, zinc-finger domain"/>
    <property type="match status" value="1"/>
</dbReference>
<dbReference type="AlphaFoldDB" id="A0A084IRF5"/>
<dbReference type="Pfam" id="PF10099">
    <property type="entry name" value="RskA_C"/>
    <property type="match status" value="1"/>
</dbReference>
<protein>
    <recommendedName>
        <fullName evidence="8">Regulator of SigK</fullName>
    </recommendedName>
    <alternativeName>
        <fullName evidence="7">Sigma-K anti-sigma factor RskA</fullName>
    </alternativeName>
</protein>
<feature type="transmembrane region" description="Helical" evidence="9">
    <location>
        <begin position="106"/>
        <end position="128"/>
    </location>
</feature>
<evidence type="ECO:0000256" key="5">
    <source>
        <dbReference type="ARBA" id="ARBA00022989"/>
    </source>
</evidence>
<comment type="subcellular location">
    <subcellularLocation>
        <location evidence="2">Cell membrane</location>
    </subcellularLocation>
    <subcellularLocation>
        <location evidence="1">Membrane</location>
        <topology evidence="1">Single-pass membrane protein</topology>
    </subcellularLocation>
</comment>
<dbReference type="Proteomes" id="UP000028302">
    <property type="component" value="Unassembled WGS sequence"/>
</dbReference>
<evidence type="ECO:0000256" key="4">
    <source>
        <dbReference type="ARBA" id="ARBA00022692"/>
    </source>
</evidence>